<dbReference type="Pfam" id="PF00201">
    <property type="entry name" value="UDPGT"/>
    <property type="match status" value="1"/>
</dbReference>
<dbReference type="InterPro" id="IPR050271">
    <property type="entry name" value="UDP-glycosyltransferase"/>
</dbReference>
<keyword evidence="5" id="KW-0732">Signal</keyword>
<keyword evidence="3" id="KW-0808">Transferase</keyword>
<dbReference type="FunFam" id="3.40.50.2000:FF:000021">
    <property type="entry name" value="UDP-glucuronosyltransferase"/>
    <property type="match status" value="1"/>
</dbReference>
<proteinExistence type="inferred from homology"/>
<dbReference type="EMBL" id="JAIZAY010000011">
    <property type="protein sequence ID" value="KAJ8032812.1"/>
    <property type="molecule type" value="Genomic_DNA"/>
</dbReference>
<dbReference type="PANTHER" id="PTHR48043">
    <property type="entry name" value="EG:EG0003.4 PROTEIN-RELATED"/>
    <property type="match status" value="1"/>
</dbReference>
<evidence type="ECO:0000256" key="1">
    <source>
        <dbReference type="ARBA" id="ARBA00009995"/>
    </source>
</evidence>
<dbReference type="AlphaFoldDB" id="A0A9Q1BU48"/>
<keyword evidence="4" id="KW-0472">Membrane</keyword>
<keyword evidence="4" id="KW-1133">Transmembrane helix</keyword>
<name>A0A9Q1BU48_HOLLE</name>
<feature type="chain" id="PRO_5040160792" evidence="5">
    <location>
        <begin position="28"/>
        <end position="533"/>
    </location>
</feature>
<feature type="transmembrane region" description="Helical" evidence="4">
    <location>
        <begin position="499"/>
        <end position="517"/>
    </location>
</feature>
<dbReference type="InterPro" id="IPR002213">
    <property type="entry name" value="UDP_glucos_trans"/>
</dbReference>
<evidence type="ECO:0000256" key="5">
    <source>
        <dbReference type="SAM" id="SignalP"/>
    </source>
</evidence>
<dbReference type="PANTHER" id="PTHR48043:SF145">
    <property type="entry name" value="FI06409P-RELATED"/>
    <property type="match status" value="1"/>
</dbReference>
<keyword evidence="7" id="KW-1185">Reference proteome</keyword>
<dbReference type="GO" id="GO:0008194">
    <property type="term" value="F:UDP-glycosyltransferase activity"/>
    <property type="evidence" value="ECO:0007669"/>
    <property type="project" value="InterPro"/>
</dbReference>
<comment type="caution">
    <text evidence="6">The sequence shown here is derived from an EMBL/GenBank/DDBJ whole genome shotgun (WGS) entry which is preliminary data.</text>
</comment>
<keyword evidence="2" id="KW-0328">Glycosyltransferase</keyword>
<evidence type="ECO:0000256" key="4">
    <source>
        <dbReference type="SAM" id="Phobius"/>
    </source>
</evidence>
<dbReference type="OrthoDB" id="5835829at2759"/>
<evidence type="ECO:0000256" key="2">
    <source>
        <dbReference type="ARBA" id="ARBA00022676"/>
    </source>
</evidence>
<reference evidence="6" key="1">
    <citation type="submission" date="2021-10" db="EMBL/GenBank/DDBJ databases">
        <title>Tropical sea cucumber genome reveals ecological adaptation and Cuvierian tubules defense mechanism.</title>
        <authorList>
            <person name="Chen T."/>
        </authorList>
    </citation>
    <scope>NUCLEOTIDE SEQUENCE</scope>
    <source>
        <strain evidence="6">Nanhai2018</strain>
        <tissue evidence="6">Muscle</tissue>
    </source>
</reference>
<dbReference type="SUPFAM" id="SSF53756">
    <property type="entry name" value="UDP-Glycosyltransferase/glycogen phosphorylase"/>
    <property type="match status" value="1"/>
</dbReference>
<dbReference type="Proteomes" id="UP001152320">
    <property type="component" value="Chromosome 11"/>
</dbReference>
<protein>
    <submittedName>
        <fullName evidence="6">UDP-glucuronosyltransferase 2C1</fullName>
    </submittedName>
</protein>
<sequence length="533" mass="59328">MALFINAFAFMFTIATLTSLATVTCNASNILMIFDKPGTSHFHDAAVIATLLNDKGHNITFLLPEGSEISAAEKQYEGKFSFVGFRKRCKDVIRTPDVVQMAQDVQVKGKSLAIQIIELPLKVSKAVVDIYIESTEDLFCDTSVADTLMTSNFNLILFEGSFLWLHALIQKFDIPYAMLTTSAASSQTNSWIRAPNLPAAVPGFIFRSHHRKAMSFYWRTYNAAMIYGSVIFFTMFADQAIVSAGSYFYSTPLYAPTRSFGLADVWLTNTDHSTDVPRPFMPNTALVGGLSIEDPSTLSEEFQIIIDSSGDDGLLIVSLGTVVKGISQEQTDAMAAAFSRLPQTVVWKETVPRPSFIGKNTILKKWIPQKDLIAHPKTRAMVYHCGNNGAFEALYQGVPIIAVPVFADQVDVAYRVMSNGMGLVIEPPTLTNETMFQAVFEVINNPKYRKRAKYLSAVYRDNPDPAPVRAAFWIEYVLRHRGNRLMRAKVASMGLIQEYLLDVWACCICALIFIIILTKKVVSHVLLVVIRNE</sequence>
<feature type="signal peptide" evidence="5">
    <location>
        <begin position="1"/>
        <end position="27"/>
    </location>
</feature>
<keyword evidence="4" id="KW-0812">Transmembrane</keyword>
<evidence type="ECO:0000256" key="3">
    <source>
        <dbReference type="ARBA" id="ARBA00022679"/>
    </source>
</evidence>
<gene>
    <name evidence="6" type="ORF">HOLleu_22868</name>
</gene>
<accession>A0A9Q1BU48</accession>
<evidence type="ECO:0000313" key="6">
    <source>
        <dbReference type="EMBL" id="KAJ8032812.1"/>
    </source>
</evidence>
<evidence type="ECO:0000313" key="7">
    <source>
        <dbReference type="Proteomes" id="UP001152320"/>
    </source>
</evidence>
<comment type="similarity">
    <text evidence="1">Belongs to the UDP-glycosyltransferase family.</text>
</comment>
<organism evidence="6 7">
    <name type="scientific">Holothuria leucospilota</name>
    <name type="common">Black long sea cucumber</name>
    <name type="synonym">Mertensiothuria leucospilota</name>
    <dbReference type="NCBI Taxonomy" id="206669"/>
    <lineage>
        <taxon>Eukaryota</taxon>
        <taxon>Metazoa</taxon>
        <taxon>Echinodermata</taxon>
        <taxon>Eleutherozoa</taxon>
        <taxon>Echinozoa</taxon>
        <taxon>Holothuroidea</taxon>
        <taxon>Aspidochirotacea</taxon>
        <taxon>Aspidochirotida</taxon>
        <taxon>Holothuriidae</taxon>
        <taxon>Holothuria</taxon>
    </lineage>
</organism>
<dbReference type="CDD" id="cd03784">
    <property type="entry name" value="GT1_Gtf-like"/>
    <property type="match status" value="1"/>
</dbReference>
<dbReference type="Gene3D" id="3.40.50.2000">
    <property type="entry name" value="Glycogen Phosphorylase B"/>
    <property type="match status" value="1"/>
</dbReference>